<dbReference type="SMART" id="SM00220">
    <property type="entry name" value="S_TKc"/>
    <property type="match status" value="1"/>
</dbReference>
<reference evidence="23" key="2">
    <citation type="submission" date="2018-05" db="EMBL/GenBank/DDBJ databases">
        <title>OmerRS3 (Oryza meridionalis Reference Sequence Version 3).</title>
        <authorList>
            <person name="Zhang J."/>
            <person name="Kudrna D."/>
            <person name="Lee S."/>
            <person name="Talag J."/>
            <person name="Welchert J."/>
            <person name="Wing R.A."/>
        </authorList>
    </citation>
    <scope>NUCLEOTIDE SEQUENCE [LARGE SCALE GENOMIC DNA]</scope>
    <source>
        <strain evidence="23">cv. OR44</strain>
    </source>
</reference>
<dbReference type="PANTHER" id="PTHR48006:SF102">
    <property type="entry name" value="LEUCINE-RICH REPEAT-CONTAINING PROTEIN DDB_G0281931-RELATED"/>
    <property type="match status" value="1"/>
</dbReference>
<organism evidence="23">
    <name type="scientific">Oryza meridionalis</name>
    <dbReference type="NCBI Taxonomy" id="40149"/>
    <lineage>
        <taxon>Eukaryota</taxon>
        <taxon>Viridiplantae</taxon>
        <taxon>Streptophyta</taxon>
        <taxon>Embryophyta</taxon>
        <taxon>Tracheophyta</taxon>
        <taxon>Spermatophyta</taxon>
        <taxon>Magnoliopsida</taxon>
        <taxon>Liliopsida</taxon>
        <taxon>Poales</taxon>
        <taxon>Poaceae</taxon>
        <taxon>BOP clade</taxon>
        <taxon>Oryzoideae</taxon>
        <taxon>Oryzeae</taxon>
        <taxon>Oryzinae</taxon>
        <taxon>Oryza</taxon>
    </lineage>
</organism>
<evidence type="ECO:0000256" key="20">
    <source>
        <dbReference type="PROSITE-ProRule" id="PRU10141"/>
    </source>
</evidence>
<dbReference type="Pfam" id="PF08263">
    <property type="entry name" value="LRRNT_2"/>
    <property type="match status" value="1"/>
</dbReference>
<dbReference type="SUPFAM" id="SSF52058">
    <property type="entry name" value="L domain-like"/>
    <property type="match status" value="1"/>
</dbReference>
<evidence type="ECO:0000256" key="11">
    <source>
        <dbReference type="ARBA" id="ARBA00022741"/>
    </source>
</evidence>
<evidence type="ECO:0000256" key="6">
    <source>
        <dbReference type="ARBA" id="ARBA00022614"/>
    </source>
</evidence>
<keyword evidence="14 21" id="KW-1133">Transmembrane helix</keyword>
<comment type="catalytic activity">
    <reaction evidence="18">
        <text>L-threonyl-[protein] + ATP = O-phospho-L-threonyl-[protein] + ADP + H(+)</text>
        <dbReference type="Rhea" id="RHEA:46608"/>
        <dbReference type="Rhea" id="RHEA-COMP:11060"/>
        <dbReference type="Rhea" id="RHEA-COMP:11605"/>
        <dbReference type="ChEBI" id="CHEBI:15378"/>
        <dbReference type="ChEBI" id="CHEBI:30013"/>
        <dbReference type="ChEBI" id="CHEBI:30616"/>
        <dbReference type="ChEBI" id="CHEBI:61977"/>
        <dbReference type="ChEBI" id="CHEBI:456216"/>
        <dbReference type="EC" id="2.7.11.1"/>
    </reaction>
</comment>
<comment type="catalytic activity">
    <reaction evidence="19">
        <text>L-seryl-[protein] + ATP = O-phospho-L-seryl-[protein] + ADP + H(+)</text>
        <dbReference type="Rhea" id="RHEA:17989"/>
        <dbReference type="Rhea" id="RHEA-COMP:9863"/>
        <dbReference type="Rhea" id="RHEA-COMP:11604"/>
        <dbReference type="ChEBI" id="CHEBI:15378"/>
        <dbReference type="ChEBI" id="CHEBI:29999"/>
        <dbReference type="ChEBI" id="CHEBI:30616"/>
        <dbReference type="ChEBI" id="CHEBI:83421"/>
        <dbReference type="ChEBI" id="CHEBI:456216"/>
        <dbReference type="EC" id="2.7.11.1"/>
    </reaction>
</comment>
<evidence type="ECO:0000256" key="15">
    <source>
        <dbReference type="ARBA" id="ARBA00023136"/>
    </source>
</evidence>
<dbReference type="InterPro" id="IPR032675">
    <property type="entry name" value="LRR_dom_sf"/>
</dbReference>
<evidence type="ECO:0000256" key="1">
    <source>
        <dbReference type="ARBA" id="ARBA00004162"/>
    </source>
</evidence>
<feature type="domain" description="Protein kinase" evidence="22">
    <location>
        <begin position="245"/>
        <end position="525"/>
    </location>
</feature>
<evidence type="ECO:0000256" key="7">
    <source>
        <dbReference type="ARBA" id="ARBA00022679"/>
    </source>
</evidence>
<evidence type="ECO:0000256" key="14">
    <source>
        <dbReference type="ARBA" id="ARBA00022989"/>
    </source>
</evidence>
<dbReference type="Gene3D" id="3.80.10.10">
    <property type="entry name" value="Ribonuclease Inhibitor"/>
    <property type="match status" value="1"/>
</dbReference>
<keyword evidence="11 20" id="KW-0547">Nucleotide-binding</keyword>
<dbReference type="Pfam" id="PF13855">
    <property type="entry name" value="LRR_8"/>
    <property type="match status" value="1"/>
</dbReference>
<accession>A0A0E0DXK0</accession>
<keyword evidence="9" id="KW-0732">Signal</keyword>
<keyword evidence="7" id="KW-0808">Transferase</keyword>
<keyword evidence="16" id="KW-0675">Receptor</keyword>
<name>A0A0E0DXK0_9ORYZ</name>
<evidence type="ECO:0000256" key="9">
    <source>
        <dbReference type="ARBA" id="ARBA00022729"/>
    </source>
</evidence>
<dbReference type="STRING" id="40149.A0A0E0DXK0"/>
<evidence type="ECO:0000256" key="21">
    <source>
        <dbReference type="SAM" id="Phobius"/>
    </source>
</evidence>
<evidence type="ECO:0000256" key="8">
    <source>
        <dbReference type="ARBA" id="ARBA00022692"/>
    </source>
</evidence>
<dbReference type="InterPro" id="IPR001245">
    <property type="entry name" value="Ser-Thr/Tyr_kinase_cat_dom"/>
</dbReference>
<dbReference type="PANTHER" id="PTHR48006">
    <property type="entry name" value="LEUCINE-RICH REPEAT-CONTAINING PROTEIN DDB_G0281931-RELATED"/>
    <property type="match status" value="1"/>
</dbReference>
<evidence type="ECO:0000313" key="24">
    <source>
        <dbReference type="Proteomes" id="UP000008021"/>
    </source>
</evidence>
<comment type="subcellular location">
    <subcellularLocation>
        <location evidence="1">Cell membrane</location>
        <topology evidence="1">Single-pass membrane protein</topology>
    </subcellularLocation>
</comment>
<dbReference type="PROSITE" id="PS00108">
    <property type="entry name" value="PROTEIN_KINASE_ST"/>
    <property type="match status" value="1"/>
</dbReference>
<dbReference type="Proteomes" id="UP000008021">
    <property type="component" value="Chromosome 6"/>
</dbReference>
<keyword evidence="17" id="KW-0325">Glycoprotein</keyword>
<dbReference type="InterPro" id="IPR008271">
    <property type="entry name" value="Ser/Thr_kinase_AS"/>
</dbReference>
<evidence type="ECO:0000256" key="4">
    <source>
        <dbReference type="ARBA" id="ARBA00022475"/>
    </source>
</evidence>
<dbReference type="Pfam" id="PF07714">
    <property type="entry name" value="PK_Tyr_Ser-Thr"/>
    <property type="match status" value="1"/>
</dbReference>
<dbReference type="Gene3D" id="1.10.510.10">
    <property type="entry name" value="Transferase(Phosphotransferase) domain 1"/>
    <property type="match status" value="1"/>
</dbReference>
<sequence length="573" mass="64467">MSSHDINTAHTRFQSAAELHDLSLRPELSSDCRAETSVITLYEIRTMLNDSRGVLNGWNNNQVSPCYFPSISCNQDQKVISILLNDNNITGGIPQELGNLSSLTTLKLGGNSLNGSIPDSLGRLSKLQNLNLADNNLSGEIPKRLLQVSHYRYRQGYILQAILCLVLHSSDNCGSNNSTLKVVLASIAGAITLLVIIVLFLLWWQRMRHRSEIYIDVPGQHDHNLEFGQIKRFSWRELQIATNNFNEQNVLGKGGFGKVYKGVLSGPHGRKVAVKRLFEVEKPEGEIAFLREVELISIAVHKNILRLIGFCTTPTERLLVYPYMENLSVASRLRDIKLNEPALDWPTRVRIALGAARGLEYLHEHCNPKIIHRDVKAANVLLDGNFEAVVGDFGLAKMIDRERNTVTTGVRGTMGHIAPEYLKTGRPSVKTDIFGYGVMLLEIVTGERAVFPEFSEGDSEIMLNDQVKRLVQGGRLTDIVDHNLDNAYDLQDLEKMIQIALLCTHMEPHLRPAMSEVVQMLEGNVVPAEQWEEWQVAELARRHQHEMNQQRRLFSFSEESLNIQEAIQLSSGR</sequence>
<feature type="binding site" evidence="20">
    <location>
        <position position="275"/>
    </location>
    <ligand>
        <name>ATP</name>
        <dbReference type="ChEBI" id="CHEBI:30616"/>
    </ligand>
</feature>
<evidence type="ECO:0000256" key="17">
    <source>
        <dbReference type="ARBA" id="ARBA00023180"/>
    </source>
</evidence>
<keyword evidence="13 20" id="KW-0067">ATP-binding</keyword>
<keyword evidence="10" id="KW-0677">Repeat</keyword>
<keyword evidence="5" id="KW-0723">Serine/threonine-protein kinase</keyword>
<keyword evidence="8 21" id="KW-0812">Transmembrane</keyword>
<keyword evidence="15 21" id="KW-0472">Membrane</keyword>
<protein>
    <recommendedName>
        <fullName evidence="3">non-specific serine/threonine protein kinase</fullName>
        <ecNumber evidence="3">2.7.11.1</ecNumber>
    </recommendedName>
</protein>
<dbReference type="SUPFAM" id="SSF56112">
    <property type="entry name" value="Protein kinase-like (PK-like)"/>
    <property type="match status" value="1"/>
</dbReference>
<keyword evidence="4" id="KW-1003">Cell membrane</keyword>
<dbReference type="Gene3D" id="3.30.200.20">
    <property type="entry name" value="Phosphorylase Kinase, domain 1"/>
    <property type="match status" value="1"/>
</dbReference>
<dbReference type="InterPro" id="IPR001611">
    <property type="entry name" value="Leu-rich_rpt"/>
</dbReference>
<dbReference type="GO" id="GO:0009742">
    <property type="term" value="P:brassinosteroid mediated signaling pathway"/>
    <property type="evidence" value="ECO:0007669"/>
    <property type="project" value="UniProtKB-ARBA"/>
</dbReference>
<evidence type="ECO:0000313" key="23">
    <source>
        <dbReference type="EnsemblPlants" id="OMERI06G05340.3"/>
    </source>
</evidence>
<dbReference type="GO" id="GO:0005886">
    <property type="term" value="C:plasma membrane"/>
    <property type="evidence" value="ECO:0007669"/>
    <property type="project" value="UniProtKB-SubCell"/>
</dbReference>
<dbReference type="FunFam" id="3.80.10.10:FF:000129">
    <property type="entry name" value="Leucine-rich repeat receptor-like kinase"/>
    <property type="match status" value="1"/>
</dbReference>
<comment type="similarity">
    <text evidence="2">Belongs to the protein kinase superfamily. Ser/Thr protein kinase family.</text>
</comment>
<feature type="transmembrane region" description="Helical" evidence="21">
    <location>
        <begin position="182"/>
        <end position="204"/>
    </location>
</feature>
<dbReference type="FunFam" id="1.10.510.10:FF:000016">
    <property type="entry name" value="Somatic embryogenesis receptor-like kinase 1"/>
    <property type="match status" value="1"/>
</dbReference>
<dbReference type="GO" id="GO:0005524">
    <property type="term" value="F:ATP binding"/>
    <property type="evidence" value="ECO:0007669"/>
    <property type="project" value="UniProtKB-UniRule"/>
</dbReference>
<evidence type="ECO:0000256" key="5">
    <source>
        <dbReference type="ARBA" id="ARBA00022527"/>
    </source>
</evidence>
<evidence type="ECO:0000256" key="2">
    <source>
        <dbReference type="ARBA" id="ARBA00008684"/>
    </source>
</evidence>
<dbReference type="PROSITE" id="PS50011">
    <property type="entry name" value="PROTEIN_KINASE_DOM"/>
    <property type="match status" value="1"/>
</dbReference>
<dbReference type="InterPro" id="IPR000719">
    <property type="entry name" value="Prot_kinase_dom"/>
</dbReference>
<evidence type="ECO:0000256" key="18">
    <source>
        <dbReference type="ARBA" id="ARBA00047899"/>
    </source>
</evidence>
<dbReference type="InterPro" id="IPR013210">
    <property type="entry name" value="LRR_N_plant-typ"/>
</dbReference>
<evidence type="ECO:0000256" key="19">
    <source>
        <dbReference type="ARBA" id="ARBA00048679"/>
    </source>
</evidence>
<dbReference type="InterPro" id="IPR011009">
    <property type="entry name" value="Kinase-like_dom_sf"/>
</dbReference>
<evidence type="ECO:0000256" key="10">
    <source>
        <dbReference type="ARBA" id="ARBA00022737"/>
    </source>
</evidence>
<dbReference type="EnsemblPlants" id="OMERI06G05340.3">
    <property type="protein sequence ID" value="OMERI06G05340.3"/>
    <property type="gene ID" value="OMERI06G05340"/>
</dbReference>
<proteinExistence type="inferred from homology"/>
<evidence type="ECO:0000256" key="12">
    <source>
        <dbReference type="ARBA" id="ARBA00022777"/>
    </source>
</evidence>
<dbReference type="FunFam" id="3.30.200.20:FF:000015">
    <property type="entry name" value="Somatic embryogenesis receptor kinase 1"/>
    <property type="match status" value="1"/>
</dbReference>
<evidence type="ECO:0000256" key="13">
    <source>
        <dbReference type="ARBA" id="ARBA00022840"/>
    </source>
</evidence>
<evidence type="ECO:0000259" key="22">
    <source>
        <dbReference type="PROSITE" id="PS50011"/>
    </source>
</evidence>
<dbReference type="InterPro" id="IPR017441">
    <property type="entry name" value="Protein_kinase_ATP_BS"/>
</dbReference>
<dbReference type="Gramene" id="OMERI06G05340.3">
    <property type="protein sequence ID" value="OMERI06G05340.3"/>
    <property type="gene ID" value="OMERI06G05340"/>
</dbReference>
<evidence type="ECO:0000256" key="3">
    <source>
        <dbReference type="ARBA" id="ARBA00012513"/>
    </source>
</evidence>
<keyword evidence="6" id="KW-0433">Leucine-rich repeat</keyword>
<evidence type="ECO:0000256" key="16">
    <source>
        <dbReference type="ARBA" id="ARBA00023170"/>
    </source>
</evidence>
<keyword evidence="12" id="KW-0418">Kinase</keyword>
<dbReference type="InterPro" id="IPR051824">
    <property type="entry name" value="LRR_Rcpt-Like_S/T_Kinase"/>
</dbReference>
<dbReference type="GO" id="GO:0004674">
    <property type="term" value="F:protein serine/threonine kinase activity"/>
    <property type="evidence" value="ECO:0007669"/>
    <property type="project" value="UniProtKB-KW"/>
</dbReference>
<keyword evidence="24" id="KW-1185">Reference proteome</keyword>
<dbReference type="EC" id="2.7.11.1" evidence="3"/>
<reference evidence="23" key="1">
    <citation type="submission" date="2015-04" db="UniProtKB">
        <authorList>
            <consortium name="EnsemblPlants"/>
        </authorList>
    </citation>
    <scope>IDENTIFICATION</scope>
</reference>
<dbReference type="PROSITE" id="PS00107">
    <property type="entry name" value="PROTEIN_KINASE_ATP"/>
    <property type="match status" value="1"/>
</dbReference>
<dbReference type="AlphaFoldDB" id="A0A0E0DXK0"/>